<evidence type="ECO:0000313" key="1">
    <source>
        <dbReference type="EMBL" id="MDP0397197.1"/>
    </source>
</evidence>
<protein>
    <submittedName>
        <fullName evidence="1">Uncharacterized protein</fullName>
    </submittedName>
</protein>
<dbReference type="AlphaFoldDB" id="A0AA90NB43"/>
<dbReference type="EMBL" id="JAUTIX010000002">
    <property type="protein sequence ID" value="MDP0397197.1"/>
    <property type="molecule type" value="Genomic_DNA"/>
</dbReference>
<sequence>MTRLVASLGWSGNWTVRSDAFGSLKSRRDDRGDLDFRSGDGDIAFRVVRRGRSWFVEGSDDRAEFHSELHADGVRRVWSIKSASFTGTAMERGTKRSFARVLAQASTIGPLHLIVPVSLRITDDAGTAGVVTSRRTLPIGYTAEADERLHPSHLAALTVLIGSAGY</sequence>
<comment type="caution">
    <text evidence="1">The sequence shown here is derived from an EMBL/GenBank/DDBJ whole genome shotgun (WGS) entry which is preliminary data.</text>
</comment>
<accession>A0AA90NB43</accession>
<reference evidence="1" key="1">
    <citation type="submission" date="2023-08" db="EMBL/GenBank/DDBJ databases">
        <title>The draft genome of Tsukamurella strandjordii strain 050030.</title>
        <authorList>
            <person name="Zhao F."/>
            <person name="Feng Y."/>
            <person name="Zong Z."/>
        </authorList>
    </citation>
    <scope>NUCLEOTIDE SEQUENCE</scope>
    <source>
        <strain evidence="1">050030</strain>
    </source>
</reference>
<evidence type="ECO:0000313" key="2">
    <source>
        <dbReference type="Proteomes" id="UP001178281"/>
    </source>
</evidence>
<organism evidence="1 2">
    <name type="scientific">Tsukamurella strandjordii</name>
    <dbReference type="NCBI Taxonomy" id="147577"/>
    <lineage>
        <taxon>Bacteria</taxon>
        <taxon>Bacillati</taxon>
        <taxon>Actinomycetota</taxon>
        <taxon>Actinomycetes</taxon>
        <taxon>Mycobacteriales</taxon>
        <taxon>Tsukamurellaceae</taxon>
        <taxon>Tsukamurella</taxon>
    </lineage>
</organism>
<dbReference type="RefSeq" id="WP_305110455.1">
    <property type="nucleotide sequence ID" value="NZ_JAUTIX010000002.1"/>
</dbReference>
<dbReference type="Proteomes" id="UP001178281">
    <property type="component" value="Unassembled WGS sequence"/>
</dbReference>
<gene>
    <name evidence="1" type="ORF">Q7X28_04590</name>
</gene>
<keyword evidence="2" id="KW-1185">Reference proteome</keyword>
<proteinExistence type="predicted"/>
<name>A0AA90NB43_9ACTN</name>